<feature type="domain" description="SXP/RAL-2 family protein Ani s 5-like cation-binding" evidence="3">
    <location>
        <begin position="46"/>
        <end position="139"/>
    </location>
</feature>
<dbReference type="InterPro" id="IPR052823">
    <property type="entry name" value="SXP/RAL-2_related"/>
</dbReference>
<dbReference type="Proteomes" id="UP001303046">
    <property type="component" value="Unassembled WGS sequence"/>
</dbReference>
<keyword evidence="1" id="KW-0175">Coiled coil</keyword>
<evidence type="ECO:0000313" key="5">
    <source>
        <dbReference type="Proteomes" id="UP001303046"/>
    </source>
</evidence>
<evidence type="ECO:0000256" key="2">
    <source>
        <dbReference type="SAM" id="SignalP"/>
    </source>
</evidence>
<dbReference type="PANTHER" id="PTHR21593">
    <property type="entry name" value="PRION-LIKE- Q/N-RICH -DOMAIN-BEARING PROTEIN PROTEIN"/>
    <property type="match status" value="1"/>
</dbReference>
<evidence type="ECO:0000259" key="3">
    <source>
        <dbReference type="Pfam" id="PF02520"/>
    </source>
</evidence>
<feature type="coiled-coil region" evidence="1">
    <location>
        <begin position="74"/>
        <end position="141"/>
    </location>
</feature>
<proteinExistence type="predicted"/>
<feature type="signal peptide" evidence="2">
    <location>
        <begin position="1"/>
        <end position="16"/>
    </location>
</feature>
<evidence type="ECO:0000256" key="1">
    <source>
        <dbReference type="SAM" id="Coils"/>
    </source>
</evidence>
<reference evidence="4 5" key="1">
    <citation type="submission" date="2023-08" db="EMBL/GenBank/DDBJ databases">
        <title>A Necator americanus chromosomal reference genome.</title>
        <authorList>
            <person name="Ilik V."/>
            <person name="Petrzelkova K.J."/>
            <person name="Pardy F."/>
            <person name="Fuh T."/>
            <person name="Niatou-Singa F.S."/>
            <person name="Gouil Q."/>
            <person name="Baker L."/>
            <person name="Ritchie M.E."/>
            <person name="Jex A.R."/>
            <person name="Gazzola D."/>
            <person name="Li H."/>
            <person name="Toshio Fujiwara R."/>
            <person name="Zhan B."/>
            <person name="Aroian R.V."/>
            <person name="Pafco B."/>
            <person name="Schwarz E.M."/>
        </authorList>
    </citation>
    <scope>NUCLEOTIDE SEQUENCE [LARGE SCALE GENOMIC DNA]</scope>
    <source>
        <strain evidence="4 5">Aroian</strain>
        <tissue evidence="4">Whole animal</tissue>
    </source>
</reference>
<keyword evidence="5" id="KW-1185">Reference proteome</keyword>
<evidence type="ECO:0000313" key="4">
    <source>
        <dbReference type="EMBL" id="KAK6752917.1"/>
    </source>
</evidence>
<name>A0ABR1DR56_NECAM</name>
<accession>A0ABR1DR56</accession>
<dbReference type="InterPro" id="IPR003677">
    <property type="entry name" value="ANIS5_cation-bd"/>
</dbReference>
<dbReference type="PANTHER" id="PTHR21593:SF36">
    <property type="entry name" value="DUF148 DOMAIN-CONTAINING PROTEIN-RELATED"/>
    <property type="match status" value="1"/>
</dbReference>
<organism evidence="4 5">
    <name type="scientific">Necator americanus</name>
    <name type="common">Human hookworm</name>
    <dbReference type="NCBI Taxonomy" id="51031"/>
    <lineage>
        <taxon>Eukaryota</taxon>
        <taxon>Metazoa</taxon>
        <taxon>Ecdysozoa</taxon>
        <taxon>Nematoda</taxon>
        <taxon>Chromadorea</taxon>
        <taxon>Rhabditida</taxon>
        <taxon>Rhabditina</taxon>
        <taxon>Rhabditomorpha</taxon>
        <taxon>Strongyloidea</taxon>
        <taxon>Ancylostomatidae</taxon>
        <taxon>Bunostominae</taxon>
        <taxon>Necator</taxon>
    </lineage>
</organism>
<gene>
    <name evidence="4" type="primary">Necator_chrIV.g17284</name>
    <name evidence="4" type="ORF">RB195_003986</name>
</gene>
<sequence length="193" mass="22647">MRTLLLLAAVVSIAQPQCWIFGSSQTFFGDWSDFGCPFLRNASFKARMEFKKIIRDQKMTKGDREIALDDWADKHGLTKEYQKYKNATKTAREETRKSIKEALRNVQQFFEELEKIEDNQNQTYKEERAQIRETCQALDSRGRRLVNCISNLYTVPVSYSGKQRRFSLFEDLFLDEPFLLSNPASKLKSLFSW</sequence>
<keyword evidence="2" id="KW-0732">Signal</keyword>
<protein>
    <recommendedName>
        <fullName evidence="3">SXP/RAL-2 family protein Ani s 5-like cation-binding domain-containing protein</fullName>
    </recommendedName>
</protein>
<dbReference type="Pfam" id="PF02520">
    <property type="entry name" value="ANIS5_cation-bd"/>
    <property type="match status" value="1"/>
</dbReference>
<comment type="caution">
    <text evidence="4">The sequence shown here is derived from an EMBL/GenBank/DDBJ whole genome shotgun (WGS) entry which is preliminary data.</text>
</comment>
<feature type="chain" id="PRO_5045987032" description="SXP/RAL-2 family protein Ani s 5-like cation-binding domain-containing protein" evidence="2">
    <location>
        <begin position="17"/>
        <end position="193"/>
    </location>
</feature>
<dbReference type="EMBL" id="JAVFWL010000004">
    <property type="protein sequence ID" value="KAK6752917.1"/>
    <property type="molecule type" value="Genomic_DNA"/>
</dbReference>